<evidence type="ECO:0000313" key="2">
    <source>
        <dbReference type="Proteomes" id="UP000008694"/>
    </source>
</evidence>
<dbReference type="AlphaFoldDB" id="D7LBQ1"/>
<protein>
    <submittedName>
        <fullName evidence="1">Uncharacterized protein</fullName>
    </submittedName>
</protein>
<accession>D7LBQ1</accession>
<organism evidence="2">
    <name type="scientific">Arabidopsis lyrata subsp. lyrata</name>
    <name type="common">Lyre-leaved rock-cress</name>
    <dbReference type="NCBI Taxonomy" id="81972"/>
    <lineage>
        <taxon>Eukaryota</taxon>
        <taxon>Viridiplantae</taxon>
        <taxon>Streptophyta</taxon>
        <taxon>Embryophyta</taxon>
        <taxon>Tracheophyta</taxon>
        <taxon>Spermatophyta</taxon>
        <taxon>Magnoliopsida</taxon>
        <taxon>eudicotyledons</taxon>
        <taxon>Gunneridae</taxon>
        <taxon>Pentapetalae</taxon>
        <taxon>rosids</taxon>
        <taxon>malvids</taxon>
        <taxon>Brassicales</taxon>
        <taxon>Brassicaceae</taxon>
        <taxon>Camelineae</taxon>
        <taxon>Arabidopsis</taxon>
    </lineage>
</organism>
<evidence type="ECO:0000313" key="1">
    <source>
        <dbReference type="EMBL" id="EFH57866.1"/>
    </source>
</evidence>
<name>D7LBQ1_ARALL</name>
<reference evidence="2" key="1">
    <citation type="journal article" date="2011" name="Nat. Genet.">
        <title>The Arabidopsis lyrata genome sequence and the basis of rapid genome size change.</title>
        <authorList>
            <person name="Hu T.T."/>
            <person name="Pattyn P."/>
            <person name="Bakker E.G."/>
            <person name="Cao J."/>
            <person name="Cheng J.-F."/>
            <person name="Clark R.M."/>
            <person name="Fahlgren N."/>
            <person name="Fawcett J.A."/>
            <person name="Grimwood J."/>
            <person name="Gundlach H."/>
            <person name="Haberer G."/>
            <person name="Hollister J.D."/>
            <person name="Ossowski S."/>
            <person name="Ottilar R.P."/>
            <person name="Salamov A.A."/>
            <person name="Schneeberger K."/>
            <person name="Spannagl M."/>
            <person name="Wang X."/>
            <person name="Yang L."/>
            <person name="Nasrallah M.E."/>
            <person name="Bergelson J."/>
            <person name="Carrington J.C."/>
            <person name="Gaut B.S."/>
            <person name="Schmutz J."/>
            <person name="Mayer K.F.X."/>
            <person name="Van de Peer Y."/>
            <person name="Grigoriev I.V."/>
            <person name="Nordborg M."/>
            <person name="Weigel D."/>
            <person name="Guo Y.-L."/>
        </authorList>
    </citation>
    <scope>NUCLEOTIDE SEQUENCE [LARGE SCALE GENOMIC DNA]</scope>
    <source>
        <strain evidence="2">cv. MN47</strain>
    </source>
</reference>
<dbReference type="Proteomes" id="UP000008694">
    <property type="component" value="Unassembled WGS sequence"/>
</dbReference>
<dbReference type="Gramene" id="scaffold_402601.1">
    <property type="protein sequence ID" value="scaffold_402601.1"/>
    <property type="gene ID" value="scaffold_402601.1"/>
</dbReference>
<dbReference type="HOGENOM" id="CLU_3016952_0_0_1"/>
<gene>
    <name evidence="1" type="ORF">ARALYDRAFT_903100</name>
</gene>
<keyword evidence="2" id="KW-1185">Reference proteome</keyword>
<proteinExistence type="predicted"/>
<sequence length="56" mass="5983">MDCFSPMKGETTWPEEKLGGVAGADAVATASSGSKSRLLRNVFQNVNAYKLHLKGL</sequence>
<dbReference type="STRING" id="81972.D7LBQ1"/>
<dbReference type="EMBL" id="GL348716">
    <property type="protein sequence ID" value="EFH57866.1"/>
    <property type="molecule type" value="Genomic_DNA"/>
</dbReference>